<dbReference type="PROSITE" id="PS50005">
    <property type="entry name" value="TPR"/>
    <property type="match status" value="2"/>
</dbReference>
<gene>
    <name evidence="5" type="ORF">CSSPTR1EN2_LOCUS20505</name>
</gene>
<evidence type="ECO:0000313" key="6">
    <source>
        <dbReference type="Proteomes" id="UP001497512"/>
    </source>
</evidence>
<keyword evidence="2 3" id="KW-0802">TPR repeat</keyword>
<organism evidence="5 6">
    <name type="scientific">Sphagnum troendelagicum</name>
    <dbReference type="NCBI Taxonomy" id="128251"/>
    <lineage>
        <taxon>Eukaryota</taxon>
        <taxon>Viridiplantae</taxon>
        <taxon>Streptophyta</taxon>
        <taxon>Embryophyta</taxon>
        <taxon>Bryophyta</taxon>
        <taxon>Sphagnophytina</taxon>
        <taxon>Sphagnopsida</taxon>
        <taxon>Sphagnales</taxon>
        <taxon>Sphagnaceae</taxon>
        <taxon>Sphagnum</taxon>
    </lineage>
</organism>
<evidence type="ECO:0000256" key="1">
    <source>
        <dbReference type="ARBA" id="ARBA00022737"/>
    </source>
</evidence>
<feature type="repeat" description="TPR" evidence="3">
    <location>
        <begin position="265"/>
        <end position="298"/>
    </location>
</feature>
<dbReference type="InterPro" id="IPR019734">
    <property type="entry name" value="TPR_rpt"/>
</dbReference>
<dbReference type="EMBL" id="OZ019899">
    <property type="protein sequence ID" value="CAK9231326.1"/>
    <property type="molecule type" value="Genomic_DNA"/>
</dbReference>
<feature type="repeat" description="TPR" evidence="3">
    <location>
        <begin position="299"/>
        <end position="332"/>
    </location>
</feature>
<dbReference type="Pfam" id="PF13181">
    <property type="entry name" value="TPR_8"/>
    <property type="match status" value="1"/>
</dbReference>
<evidence type="ECO:0000256" key="3">
    <source>
        <dbReference type="PROSITE-ProRule" id="PRU00339"/>
    </source>
</evidence>
<sequence length="357" mass="39098">MASSITIGQAMASVSPACFTRLKNVDSLLLLREQVRRSSRQSCFALVGFIKCANVSIIRTPPRRRLRSSGEKFDVCLVSRARNAVISSCSSCSSSELEQDMERAGLEGGKKQLLLGLQGVNKDDIAGKRKPRAAAAGAALVSLSAFSCLTTTGGASAMDIVNVSANPAYGEVGALLEVSVQFIYLGALLALLGVGSFLVVRQVLIRRELESAAKELQDRVRSGEASSEEYFELGAVMLRKKFYVLANKYLEQAIKKWDGDEQDLAQVYNALGFSYFSDDKVDAGIAQYEKAVKLQPGYVTAWNNLADAYEKKKDFQRALKAYEEALQFDPSNKVANSRRSIVKERVERYEGIPSKLD</sequence>
<dbReference type="Pfam" id="PF00515">
    <property type="entry name" value="TPR_1"/>
    <property type="match status" value="1"/>
</dbReference>
<name>A0ABP0UWK9_9BRYO</name>
<feature type="transmembrane region" description="Helical" evidence="4">
    <location>
        <begin position="178"/>
        <end position="200"/>
    </location>
</feature>
<reference evidence="5" key="1">
    <citation type="submission" date="2024-02" db="EMBL/GenBank/DDBJ databases">
        <authorList>
            <consortium name="ELIXIR-Norway"/>
            <consortium name="Elixir Norway"/>
        </authorList>
    </citation>
    <scope>NUCLEOTIDE SEQUENCE</scope>
</reference>
<keyword evidence="4" id="KW-0472">Membrane</keyword>
<dbReference type="PANTHER" id="PTHR44943:SF8">
    <property type="entry name" value="TPR REPEAT-CONTAINING PROTEIN MJ0263"/>
    <property type="match status" value="1"/>
</dbReference>
<proteinExistence type="predicted"/>
<keyword evidence="1" id="KW-0677">Repeat</keyword>
<dbReference type="SMART" id="SM00028">
    <property type="entry name" value="TPR"/>
    <property type="match status" value="2"/>
</dbReference>
<evidence type="ECO:0000256" key="2">
    <source>
        <dbReference type="ARBA" id="ARBA00022803"/>
    </source>
</evidence>
<protein>
    <submittedName>
        <fullName evidence="5">Uncharacterized protein</fullName>
    </submittedName>
</protein>
<keyword evidence="4" id="KW-1133">Transmembrane helix</keyword>
<dbReference type="PROSITE" id="PS50293">
    <property type="entry name" value="TPR_REGION"/>
    <property type="match status" value="1"/>
</dbReference>
<feature type="transmembrane region" description="Helical" evidence="4">
    <location>
        <begin position="133"/>
        <end position="158"/>
    </location>
</feature>
<keyword evidence="4" id="KW-0812">Transmembrane</keyword>
<evidence type="ECO:0000313" key="5">
    <source>
        <dbReference type="EMBL" id="CAK9231326.1"/>
    </source>
</evidence>
<dbReference type="InterPro" id="IPR051685">
    <property type="entry name" value="Ycf3/AcsC/BcsC/TPR_MFPF"/>
</dbReference>
<evidence type="ECO:0000256" key="4">
    <source>
        <dbReference type="SAM" id="Phobius"/>
    </source>
</evidence>
<dbReference type="SUPFAM" id="SSF48452">
    <property type="entry name" value="TPR-like"/>
    <property type="match status" value="1"/>
</dbReference>
<dbReference type="PANTHER" id="PTHR44943">
    <property type="entry name" value="CELLULOSE SYNTHASE OPERON PROTEIN C"/>
    <property type="match status" value="1"/>
</dbReference>
<dbReference type="Proteomes" id="UP001497512">
    <property type="component" value="Chromosome 7"/>
</dbReference>
<keyword evidence="6" id="KW-1185">Reference proteome</keyword>
<dbReference type="Gene3D" id="1.25.40.10">
    <property type="entry name" value="Tetratricopeptide repeat domain"/>
    <property type="match status" value="1"/>
</dbReference>
<dbReference type="InterPro" id="IPR011990">
    <property type="entry name" value="TPR-like_helical_dom_sf"/>
</dbReference>
<accession>A0ABP0UWK9</accession>